<evidence type="ECO:0000256" key="1">
    <source>
        <dbReference type="SAM" id="Phobius"/>
    </source>
</evidence>
<name>A0ABN1XXD9_9PSEU</name>
<feature type="transmembrane region" description="Helical" evidence="1">
    <location>
        <begin position="135"/>
        <end position="154"/>
    </location>
</feature>
<evidence type="ECO:0000313" key="2">
    <source>
        <dbReference type="EMBL" id="GAA1392338.1"/>
    </source>
</evidence>
<evidence type="ECO:0000313" key="3">
    <source>
        <dbReference type="Proteomes" id="UP001501414"/>
    </source>
</evidence>
<reference evidence="2 3" key="1">
    <citation type="journal article" date="2019" name="Int. J. Syst. Evol. Microbiol.">
        <title>The Global Catalogue of Microorganisms (GCM) 10K type strain sequencing project: providing services to taxonomists for standard genome sequencing and annotation.</title>
        <authorList>
            <consortium name="The Broad Institute Genomics Platform"/>
            <consortium name="The Broad Institute Genome Sequencing Center for Infectious Disease"/>
            <person name="Wu L."/>
            <person name="Ma J."/>
        </authorList>
    </citation>
    <scope>NUCLEOTIDE SEQUENCE [LARGE SCALE GENOMIC DNA]</scope>
    <source>
        <strain evidence="2 3">JCM 11896</strain>
    </source>
</reference>
<keyword evidence="1" id="KW-0812">Transmembrane</keyword>
<keyword evidence="3" id="KW-1185">Reference proteome</keyword>
<feature type="transmembrane region" description="Helical" evidence="1">
    <location>
        <begin position="160"/>
        <end position="178"/>
    </location>
</feature>
<dbReference type="EMBL" id="BAAAJK010000018">
    <property type="protein sequence ID" value="GAA1392338.1"/>
    <property type="molecule type" value="Genomic_DNA"/>
</dbReference>
<gene>
    <name evidence="2" type="ORF">GCM10009613_36800</name>
</gene>
<feature type="transmembrane region" description="Helical" evidence="1">
    <location>
        <begin position="47"/>
        <end position="68"/>
    </location>
</feature>
<keyword evidence="1" id="KW-0472">Membrane</keyword>
<accession>A0ABN1XXD9</accession>
<comment type="caution">
    <text evidence="2">The sequence shown here is derived from an EMBL/GenBank/DDBJ whole genome shotgun (WGS) entry which is preliminary data.</text>
</comment>
<protein>
    <submittedName>
        <fullName evidence="2">Uncharacterized protein</fullName>
    </submittedName>
</protein>
<organism evidence="2 3">
    <name type="scientific">Pseudonocardia kongjuensis</name>
    <dbReference type="NCBI Taxonomy" id="102227"/>
    <lineage>
        <taxon>Bacteria</taxon>
        <taxon>Bacillati</taxon>
        <taxon>Actinomycetota</taxon>
        <taxon>Actinomycetes</taxon>
        <taxon>Pseudonocardiales</taxon>
        <taxon>Pseudonocardiaceae</taxon>
        <taxon>Pseudonocardia</taxon>
    </lineage>
</organism>
<sequence>MTTATAAPPRTVGRPLVVTAATAAVAEAVVGVLQLTRSDQGGGVHDARVHAVLTLFALALLAAAPLWWRLGALTGARWAGGTLVAGNLLLASGTTVSNVNGSDPAFFGPLAVVANAAVLVGLLGLAVAARRGRTLPGPLAVLLPVYLIGLVPLSQLGGNLLRGAVLAAVLLALSTAAARSSTAAGR</sequence>
<dbReference type="Proteomes" id="UP001501414">
    <property type="component" value="Unassembled WGS sequence"/>
</dbReference>
<proteinExistence type="predicted"/>
<dbReference type="RefSeq" id="WP_344024072.1">
    <property type="nucleotide sequence ID" value="NZ_BAAAJK010000018.1"/>
</dbReference>
<keyword evidence="1" id="KW-1133">Transmembrane helix</keyword>
<feature type="transmembrane region" description="Helical" evidence="1">
    <location>
        <begin position="106"/>
        <end position="128"/>
    </location>
</feature>
<feature type="transmembrane region" description="Helical" evidence="1">
    <location>
        <begin position="16"/>
        <end position="35"/>
    </location>
</feature>